<comment type="caution">
    <text evidence="3">Lacks conserved residue(s) required for the propagation of feature annotation.</text>
</comment>
<evidence type="ECO:0000256" key="4">
    <source>
        <dbReference type="RuleBase" id="RU610713"/>
    </source>
</evidence>
<feature type="chain" id="PRO_5001485821" description="Hyaluronidase" evidence="5">
    <location>
        <begin position="21"/>
        <end position="524"/>
    </location>
</feature>
<dbReference type="SUPFAM" id="SSF51445">
    <property type="entry name" value="(Trans)glycosidases"/>
    <property type="match status" value="1"/>
</dbReference>
<evidence type="ECO:0000313" key="7">
    <source>
        <dbReference type="EMBL" id="EYB82135.1"/>
    </source>
</evidence>
<dbReference type="Pfam" id="PF01630">
    <property type="entry name" value="Glyco_hydro_56"/>
    <property type="match status" value="1"/>
</dbReference>
<keyword evidence="8" id="KW-1185">Reference proteome</keyword>
<dbReference type="GO" id="GO:0030214">
    <property type="term" value="P:hyaluronan catabolic process"/>
    <property type="evidence" value="ECO:0007669"/>
    <property type="project" value="TreeGrafter"/>
</dbReference>
<comment type="catalytic activity">
    <reaction evidence="4">
        <text>Random hydrolysis of (1-&gt;4)-linkages between N-acetyl-beta-D-glucosamine and D-glucuronate residues in hyaluronate.</text>
        <dbReference type="EC" id="3.2.1.35"/>
    </reaction>
</comment>
<evidence type="ECO:0000256" key="1">
    <source>
        <dbReference type="ARBA" id="ARBA00008871"/>
    </source>
</evidence>
<organism evidence="7 8">
    <name type="scientific">Ancylostoma ceylanicum</name>
    <dbReference type="NCBI Taxonomy" id="53326"/>
    <lineage>
        <taxon>Eukaryota</taxon>
        <taxon>Metazoa</taxon>
        <taxon>Ecdysozoa</taxon>
        <taxon>Nematoda</taxon>
        <taxon>Chromadorea</taxon>
        <taxon>Rhabditida</taxon>
        <taxon>Rhabditina</taxon>
        <taxon>Rhabditomorpha</taxon>
        <taxon>Strongyloidea</taxon>
        <taxon>Ancylostomatidae</taxon>
        <taxon>Ancylostomatinae</taxon>
        <taxon>Ancylostoma</taxon>
    </lineage>
</organism>
<dbReference type="InterPro" id="IPR000742">
    <property type="entry name" value="EGF"/>
</dbReference>
<comment type="caution">
    <text evidence="7">The sequence shown here is derived from an EMBL/GenBank/DDBJ whole genome shotgun (WGS) entry which is preliminary data.</text>
</comment>
<feature type="signal peptide" evidence="5">
    <location>
        <begin position="1"/>
        <end position="20"/>
    </location>
</feature>
<comment type="similarity">
    <text evidence="1 4">Belongs to the glycosyl hydrolase 56 family.</text>
</comment>
<keyword evidence="2 3" id="KW-1015">Disulfide bond</keyword>
<dbReference type="CDD" id="cd00054">
    <property type="entry name" value="EGF_CA"/>
    <property type="match status" value="1"/>
</dbReference>
<dbReference type="InterPro" id="IPR017853">
    <property type="entry name" value="GH"/>
</dbReference>
<reference evidence="8" key="1">
    <citation type="journal article" date="2015" name="Nat. Genet.">
        <title>The genome and transcriptome of the zoonotic hookworm Ancylostoma ceylanicum identify infection-specific gene families.</title>
        <authorList>
            <person name="Schwarz E.M."/>
            <person name="Hu Y."/>
            <person name="Antoshechkin I."/>
            <person name="Miller M.M."/>
            <person name="Sternberg P.W."/>
            <person name="Aroian R.V."/>
        </authorList>
    </citation>
    <scope>NUCLEOTIDE SEQUENCE</scope>
    <source>
        <strain evidence="8">HY135</strain>
    </source>
</reference>
<protein>
    <recommendedName>
        <fullName evidence="4">Hyaluronidase</fullName>
        <ecNumber evidence="4">3.2.1.35</ecNumber>
    </recommendedName>
</protein>
<sequence>MLTLLYSLTLSTALFDATVAQMDSFPVYWNVPSKVCYDRNVDIPLQEFGITHNRGHEFLGDQIVIFYEYNFGYFPYFTDYDPNRPVNGGLPQKCPLAKHLALVSEQIREAIPREDFDGIAVIDFEEWRPLYQLNWGKKAVYKKESIRLIREQYPSISEKSAEELAKKEFNAAAKKIFLSTIGLARQMRPYARWGFYGFPYCNYDAGNSESDMLCSEKFRGYNDEMSFIFEASSALFPSIYLSLKGTSAQNYRYIQAILVESSRIAALQNPVLDFYPYTKFEYNPYQFLDSFYAKKDVCNSLKQAADLGARGVVLWSSSKNMKERCDGLAGYVRDMLGPTVALIRKRSQRCRERRCSSNGQCVLPEPASRCTFRMQPSSYICRCDPLFTGSDCSLRRHFQWAYNRKVKATTNSTDTARSGRRNGRRRKVKKIRFIKVSGDAGAKTEDGRPATAEAIIIGVETPPPLKIDEVRPSRAKTRTTVPSDVTRLKVTIAPTLVATHIPPDVTTPDAIFRLTPQPLDFRLV</sequence>
<feature type="domain" description="EGF-like" evidence="6">
    <location>
        <begin position="351"/>
        <end position="393"/>
    </location>
</feature>
<evidence type="ECO:0000259" key="6">
    <source>
        <dbReference type="PROSITE" id="PS50026"/>
    </source>
</evidence>
<dbReference type="EMBL" id="JARK01001702">
    <property type="protein sequence ID" value="EYB82135.1"/>
    <property type="molecule type" value="Genomic_DNA"/>
</dbReference>
<evidence type="ECO:0000256" key="2">
    <source>
        <dbReference type="ARBA" id="ARBA00023157"/>
    </source>
</evidence>
<dbReference type="InterPro" id="IPR018155">
    <property type="entry name" value="Hyaluronidase"/>
</dbReference>
<dbReference type="EC" id="3.2.1.35" evidence="4"/>
<evidence type="ECO:0000256" key="5">
    <source>
        <dbReference type="SAM" id="SignalP"/>
    </source>
</evidence>
<dbReference type="Proteomes" id="UP000024635">
    <property type="component" value="Unassembled WGS sequence"/>
</dbReference>
<accession>A0A016RUT0</accession>
<dbReference type="AlphaFoldDB" id="A0A016RUT0"/>
<dbReference type="PROSITE" id="PS50026">
    <property type="entry name" value="EGF_3"/>
    <property type="match status" value="1"/>
</dbReference>
<dbReference type="GO" id="GO:0004415">
    <property type="term" value="F:hyalurononglucosaminidase activity"/>
    <property type="evidence" value="ECO:0007669"/>
    <property type="project" value="UniProtKB-UniRule"/>
</dbReference>
<feature type="disulfide bond" evidence="3">
    <location>
        <begin position="383"/>
        <end position="392"/>
    </location>
</feature>
<evidence type="ECO:0000256" key="3">
    <source>
        <dbReference type="PROSITE-ProRule" id="PRU00076"/>
    </source>
</evidence>
<proteinExistence type="inferred from homology"/>
<dbReference type="PROSITE" id="PS00022">
    <property type="entry name" value="EGF_1"/>
    <property type="match status" value="1"/>
</dbReference>
<dbReference type="PANTHER" id="PTHR11769">
    <property type="entry name" value="HYALURONIDASE"/>
    <property type="match status" value="1"/>
</dbReference>
<keyword evidence="4" id="KW-0326">Glycosidase</keyword>
<dbReference type="Gene3D" id="3.20.20.70">
    <property type="entry name" value="Aldolase class I"/>
    <property type="match status" value="1"/>
</dbReference>
<gene>
    <name evidence="7" type="primary">Acey_s0366.g6</name>
    <name evidence="7" type="ORF">Y032_0366g6</name>
</gene>
<dbReference type="OrthoDB" id="5796153at2759"/>
<dbReference type="PRINTS" id="PR00846">
    <property type="entry name" value="GLHYDRLASE56"/>
</dbReference>
<dbReference type="PANTHER" id="PTHR11769:SF35">
    <property type="entry name" value="HYALURONIDASE"/>
    <property type="match status" value="1"/>
</dbReference>
<evidence type="ECO:0000313" key="8">
    <source>
        <dbReference type="Proteomes" id="UP000024635"/>
    </source>
</evidence>
<dbReference type="STRING" id="53326.A0A016RUT0"/>
<keyword evidence="3" id="KW-0245">EGF-like domain</keyword>
<name>A0A016RUT0_9BILA</name>
<dbReference type="GO" id="GO:0005975">
    <property type="term" value="P:carbohydrate metabolic process"/>
    <property type="evidence" value="ECO:0007669"/>
    <property type="project" value="InterPro"/>
</dbReference>
<keyword evidence="5" id="KW-0732">Signal</keyword>
<dbReference type="InterPro" id="IPR013785">
    <property type="entry name" value="Aldolase_TIM"/>
</dbReference>
<keyword evidence="4" id="KW-0378">Hydrolase</keyword>